<feature type="domain" description="Fatty acid hydroxylase" evidence="7">
    <location>
        <begin position="126"/>
        <end position="271"/>
    </location>
</feature>
<feature type="transmembrane region" description="Helical" evidence="6">
    <location>
        <begin position="82"/>
        <end position="103"/>
    </location>
</feature>
<dbReference type="Proteomes" id="UP001481413">
    <property type="component" value="Unassembled WGS sequence"/>
</dbReference>
<keyword evidence="3 6" id="KW-1133">Transmembrane helix</keyword>
<dbReference type="InterPro" id="IPR050307">
    <property type="entry name" value="Sterol_Desaturase_Related"/>
</dbReference>
<evidence type="ECO:0000256" key="2">
    <source>
        <dbReference type="ARBA" id="ARBA00022692"/>
    </source>
</evidence>
<evidence type="ECO:0000256" key="5">
    <source>
        <dbReference type="SAM" id="MobiDB-lite"/>
    </source>
</evidence>
<sequence>MLETGASELVSLTLGQLTDPSKRLYWGFITTSLALIALYWWLSPAPLSWARVQTTLFSRRYWLTRSTLTDVSLLSLNSLIKVLVLIPILGSHLLGAVWVAGVLQRQFDSPPALDLPTWVIAVVFSLCFFLLEDLSRYGLHRLMHRVPMLWRLHRVHHSATTLTPLTLHRVHPIEMTFYALRGWLIFSLVSGVFLYLAGKQLTAVHILGVDALGFLFNALGANLRHSHIPLSFGPLERWLISPVQHQIHHSSAPEHVDKNFGTCLALWDKLGSSWVSGREVMKNSFTSASTDNGISKDETAGRRDRNKLRFGLTQPETQN</sequence>
<accession>A0ABP9ZZ50</accession>
<keyword evidence="4 6" id="KW-0472">Membrane</keyword>
<evidence type="ECO:0000256" key="1">
    <source>
        <dbReference type="ARBA" id="ARBA00004370"/>
    </source>
</evidence>
<evidence type="ECO:0000313" key="9">
    <source>
        <dbReference type="Proteomes" id="UP001481413"/>
    </source>
</evidence>
<comment type="subcellular location">
    <subcellularLocation>
        <location evidence="1">Membrane</location>
    </subcellularLocation>
</comment>
<comment type="caution">
    <text evidence="8">The sequence shown here is derived from an EMBL/GenBank/DDBJ whole genome shotgun (WGS) entry which is preliminary data.</text>
</comment>
<evidence type="ECO:0000256" key="4">
    <source>
        <dbReference type="ARBA" id="ARBA00023136"/>
    </source>
</evidence>
<proteinExistence type="predicted"/>
<name>A0ABP9ZZ50_9GAMM</name>
<feature type="transmembrane region" description="Helical" evidence="6">
    <location>
        <begin position="24"/>
        <end position="42"/>
    </location>
</feature>
<dbReference type="Pfam" id="PF04116">
    <property type="entry name" value="FA_hydroxylase"/>
    <property type="match status" value="1"/>
</dbReference>
<dbReference type="PANTHER" id="PTHR11863">
    <property type="entry name" value="STEROL DESATURASE"/>
    <property type="match status" value="1"/>
</dbReference>
<dbReference type="EMBL" id="BAABWH010000003">
    <property type="protein sequence ID" value="GAA6145427.1"/>
    <property type="molecule type" value="Genomic_DNA"/>
</dbReference>
<keyword evidence="9" id="KW-1185">Reference proteome</keyword>
<evidence type="ECO:0000256" key="6">
    <source>
        <dbReference type="SAM" id="Phobius"/>
    </source>
</evidence>
<evidence type="ECO:0000256" key="3">
    <source>
        <dbReference type="ARBA" id="ARBA00022989"/>
    </source>
</evidence>
<dbReference type="InterPro" id="IPR006694">
    <property type="entry name" value="Fatty_acid_hydroxylase"/>
</dbReference>
<feature type="transmembrane region" description="Helical" evidence="6">
    <location>
        <begin position="203"/>
        <end position="223"/>
    </location>
</feature>
<evidence type="ECO:0000313" key="8">
    <source>
        <dbReference type="EMBL" id="GAA6145427.1"/>
    </source>
</evidence>
<keyword evidence="2 6" id="KW-0812">Transmembrane</keyword>
<dbReference type="RefSeq" id="WP_353294384.1">
    <property type="nucleotide sequence ID" value="NZ_BAABWH010000003.1"/>
</dbReference>
<reference evidence="8 9" key="1">
    <citation type="submission" date="2024-04" db="EMBL/GenBank/DDBJ databases">
        <title>Draft genome sequence of Thalassolituus maritimus NBRC 116585.</title>
        <authorList>
            <person name="Miyakawa T."/>
            <person name="Kusuya Y."/>
            <person name="Miura T."/>
        </authorList>
    </citation>
    <scope>NUCLEOTIDE SEQUENCE [LARGE SCALE GENOMIC DNA]</scope>
    <source>
        <strain evidence="8 9">5NW40-0001</strain>
    </source>
</reference>
<protein>
    <recommendedName>
        <fullName evidence="7">Fatty acid hydroxylase domain-containing protein</fullName>
    </recommendedName>
</protein>
<feature type="region of interest" description="Disordered" evidence="5">
    <location>
        <begin position="286"/>
        <end position="319"/>
    </location>
</feature>
<evidence type="ECO:0000259" key="7">
    <source>
        <dbReference type="Pfam" id="PF04116"/>
    </source>
</evidence>
<feature type="compositionally biased region" description="Basic and acidic residues" evidence="5">
    <location>
        <begin position="294"/>
        <end position="303"/>
    </location>
</feature>
<organism evidence="8 9">
    <name type="scientific">Thalassolituus maritimus</name>
    <dbReference type="NCBI Taxonomy" id="484498"/>
    <lineage>
        <taxon>Bacteria</taxon>
        <taxon>Pseudomonadati</taxon>
        <taxon>Pseudomonadota</taxon>
        <taxon>Gammaproteobacteria</taxon>
        <taxon>Oceanospirillales</taxon>
        <taxon>Oceanospirillaceae</taxon>
        <taxon>Thalassolituus</taxon>
    </lineage>
</organism>
<gene>
    <name evidence="8" type="ORF">NBRC116585_15450</name>
</gene>
<feature type="transmembrane region" description="Helical" evidence="6">
    <location>
        <begin position="115"/>
        <end position="135"/>
    </location>
</feature>
<feature type="transmembrane region" description="Helical" evidence="6">
    <location>
        <begin position="178"/>
        <end position="197"/>
    </location>
</feature>